<reference evidence="1" key="1">
    <citation type="submission" date="2018-05" db="EMBL/GenBank/DDBJ databases">
        <authorList>
            <person name="Lanie J.A."/>
            <person name="Ng W.-L."/>
            <person name="Kazmierczak K.M."/>
            <person name="Andrzejewski T.M."/>
            <person name="Davidsen T.M."/>
            <person name="Wayne K.J."/>
            <person name="Tettelin H."/>
            <person name="Glass J.I."/>
            <person name="Rusch D."/>
            <person name="Podicherti R."/>
            <person name="Tsui H.-C.T."/>
            <person name="Winkler M.E."/>
        </authorList>
    </citation>
    <scope>NUCLEOTIDE SEQUENCE</scope>
</reference>
<accession>A0A382YMX8</accession>
<organism evidence="1">
    <name type="scientific">marine metagenome</name>
    <dbReference type="NCBI Taxonomy" id="408172"/>
    <lineage>
        <taxon>unclassified sequences</taxon>
        <taxon>metagenomes</taxon>
        <taxon>ecological metagenomes</taxon>
    </lineage>
</organism>
<sequence length="173" mass="19993">MNSKMAYLRKQINRHYRIVGILKKLKKNQYKVIDESSNRSYRISNKKILKAFPGDEVECSITPRGWAIIEKVISTNTKDFVGKVIKSGKYYKAIPIGLERYSAVRIQGKIPKSILKNKMAKVVLSNQDDPNKPTKGFISYLFNEGDLEKKADEIAISKFQLRTNWEKPIIREL</sequence>
<name>A0A382YMX8_9ZZZZ</name>
<gene>
    <name evidence="1" type="ORF">METZ01_LOCUS437274</name>
</gene>
<protein>
    <submittedName>
        <fullName evidence="1">Uncharacterized protein</fullName>
    </submittedName>
</protein>
<feature type="non-terminal residue" evidence="1">
    <location>
        <position position="173"/>
    </location>
</feature>
<dbReference type="AlphaFoldDB" id="A0A382YMX8"/>
<proteinExistence type="predicted"/>
<evidence type="ECO:0000313" key="1">
    <source>
        <dbReference type="EMBL" id="SVD84420.1"/>
    </source>
</evidence>
<dbReference type="EMBL" id="UINC01177011">
    <property type="protein sequence ID" value="SVD84420.1"/>
    <property type="molecule type" value="Genomic_DNA"/>
</dbReference>